<evidence type="ECO:0000313" key="3">
    <source>
        <dbReference type="EMBL" id="MED6226496.1"/>
    </source>
</evidence>
<evidence type="ECO:0000256" key="1">
    <source>
        <dbReference type="SAM" id="MobiDB-lite"/>
    </source>
</evidence>
<dbReference type="Pfam" id="PF26130">
    <property type="entry name" value="PB1-like"/>
    <property type="match status" value="1"/>
</dbReference>
<feature type="compositionally biased region" description="Polar residues" evidence="1">
    <location>
        <begin position="227"/>
        <end position="237"/>
    </location>
</feature>
<feature type="region of interest" description="Disordered" evidence="1">
    <location>
        <begin position="168"/>
        <end position="246"/>
    </location>
</feature>
<reference evidence="3 4" key="1">
    <citation type="journal article" date="2023" name="Plants (Basel)">
        <title>Bridging the Gap: Combining Genomics and Transcriptomics Approaches to Understand Stylosanthes scabra, an Orphan Legume from the Brazilian Caatinga.</title>
        <authorList>
            <person name="Ferreira-Neto J.R.C."/>
            <person name="da Silva M.D."/>
            <person name="Binneck E."/>
            <person name="de Melo N.F."/>
            <person name="da Silva R.H."/>
            <person name="de Melo A.L.T.M."/>
            <person name="Pandolfi V."/>
            <person name="Bustamante F.O."/>
            <person name="Brasileiro-Vidal A.C."/>
            <person name="Benko-Iseppon A.M."/>
        </authorList>
    </citation>
    <scope>NUCLEOTIDE SEQUENCE [LARGE SCALE GENOMIC DNA]</scope>
    <source>
        <tissue evidence="3">Leaves</tissue>
    </source>
</reference>
<proteinExistence type="predicted"/>
<comment type="caution">
    <text evidence="3">The sequence shown here is derived from an EMBL/GenBank/DDBJ whole genome shotgun (WGS) entry which is preliminary data.</text>
</comment>
<evidence type="ECO:0000313" key="4">
    <source>
        <dbReference type="Proteomes" id="UP001341840"/>
    </source>
</evidence>
<dbReference type="InterPro" id="IPR058594">
    <property type="entry name" value="PB1-like_dom_pln"/>
</dbReference>
<accession>A0ABU6ZXI6</accession>
<keyword evidence="4" id="KW-1185">Reference proteome</keyword>
<organism evidence="3 4">
    <name type="scientific">Stylosanthes scabra</name>
    <dbReference type="NCBI Taxonomy" id="79078"/>
    <lineage>
        <taxon>Eukaryota</taxon>
        <taxon>Viridiplantae</taxon>
        <taxon>Streptophyta</taxon>
        <taxon>Embryophyta</taxon>
        <taxon>Tracheophyta</taxon>
        <taxon>Spermatophyta</taxon>
        <taxon>Magnoliopsida</taxon>
        <taxon>eudicotyledons</taxon>
        <taxon>Gunneridae</taxon>
        <taxon>Pentapetalae</taxon>
        <taxon>rosids</taxon>
        <taxon>fabids</taxon>
        <taxon>Fabales</taxon>
        <taxon>Fabaceae</taxon>
        <taxon>Papilionoideae</taxon>
        <taxon>50 kb inversion clade</taxon>
        <taxon>dalbergioids sensu lato</taxon>
        <taxon>Dalbergieae</taxon>
        <taxon>Pterocarpus clade</taxon>
        <taxon>Stylosanthes</taxon>
    </lineage>
</organism>
<dbReference type="EMBL" id="JASCZI010275431">
    <property type="protein sequence ID" value="MED6226496.1"/>
    <property type="molecule type" value="Genomic_DNA"/>
</dbReference>
<sequence>MNVDELSVKGAYMAVTGPLNGGPFAVLIFHHSGEFVRHHNGKLEYVNGTVNRLDDYELLVDELNFQDLVTVCEGLGYKSFKDLFWWDITAPELETGLNKLVRNEGIVELIEWLNNNVEKEFHIFVEHVVNNPILAEGAEYVETIHLDDNSSSSGDGYEFAEDEAYKPPPCAYEEDGSGDSLVHVHQGSSKGKCVGCKKTEPARKVHQTKGKGVSDENKGKRNKKNPSKSCNAANGPSSVGPGSDDEMCPTWMLKLVVDMTHKMVDPM</sequence>
<gene>
    <name evidence="3" type="ORF">PIB30_104301</name>
</gene>
<evidence type="ECO:0000259" key="2">
    <source>
        <dbReference type="Pfam" id="PF26130"/>
    </source>
</evidence>
<dbReference type="Proteomes" id="UP001341840">
    <property type="component" value="Unassembled WGS sequence"/>
</dbReference>
<protein>
    <recommendedName>
        <fullName evidence="2">PB1-like domain-containing protein</fullName>
    </recommendedName>
</protein>
<feature type="domain" description="PB1-like" evidence="2">
    <location>
        <begin position="26"/>
        <end position="127"/>
    </location>
</feature>
<feature type="compositionally biased region" description="Low complexity" evidence="1">
    <location>
        <begin position="187"/>
        <end position="196"/>
    </location>
</feature>
<name>A0ABU6ZXI6_9FABA</name>